<feature type="region of interest" description="Disordered" evidence="1">
    <location>
        <begin position="20"/>
        <end position="42"/>
    </location>
</feature>
<feature type="compositionally biased region" description="Low complexity" evidence="1">
    <location>
        <begin position="20"/>
        <end position="40"/>
    </location>
</feature>
<organism evidence="3 4">
    <name type="scientific">Purpureocillium lilacinum</name>
    <name type="common">Paecilomyces lilacinus</name>
    <dbReference type="NCBI Taxonomy" id="33203"/>
    <lineage>
        <taxon>Eukaryota</taxon>
        <taxon>Fungi</taxon>
        <taxon>Dikarya</taxon>
        <taxon>Ascomycota</taxon>
        <taxon>Pezizomycotina</taxon>
        <taxon>Sordariomycetes</taxon>
        <taxon>Hypocreomycetidae</taxon>
        <taxon>Hypocreales</taxon>
        <taxon>Ophiocordycipitaceae</taxon>
        <taxon>Purpureocillium</taxon>
    </lineage>
</organism>
<evidence type="ECO:0000256" key="1">
    <source>
        <dbReference type="SAM" id="MobiDB-lite"/>
    </source>
</evidence>
<gene>
    <name evidence="3" type="ORF">VFPBJ_02981</name>
</gene>
<evidence type="ECO:0000256" key="2">
    <source>
        <dbReference type="SAM" id="SignalP"/>
    </source>
</evidence>
<accession>A0A179H3Y0</accession>
<comment type="caution">
    <text evidence="3">The sequence shown here is derived from an EMBL/GenBank/DDBJ whole genome shotgun (WGS) entry which is preliminary data.</text>
</comment>
<evidence type="ECO:0000313" key="3">
    <source>
        <dbReference type="EMBL" id="OAQ84213.1"/>
    </source>
</evidence>
<evidence type="ECO:0000313" key="4">
    <source>
        <dbReference type="Proteomes" id="UP000078240"/>
    </source>
</evidence>
<name>A0A179H3Y0_PURLI</name>
<dbReference type="EMBL" id="LSBH01000002">
    <property type="protein sequence ID" value="OAQ84213.1"/>
    <property type="molecule type" value="Genomic_DNA"/>
</dbReference>
<protein>
    <submittedName>
        <fullName evidence="3">Uncharacterized protein</fullName>
    </submittedName>
</protein>
<dbReference type="AlphaFoldDB" id="A0A179H3Y0"/>
<sequence>MKAAVATSLVAAFAGMAVAYPQSSPSPSSSPAAEIWSPAPDGTECTKHSDCGGCGPNNIQLLEDARGDFSTPMECSACMASPMMEQDYNTCSTFQHDGAELEALLNELVKENETN</sequence>
<dbReference type="Proteomes" id="UP000078240">
    <property type="component" value="Unassembled WGS sequence"/>
</dbReference>
<feature type="signal peptide" evidence="2">
    <location>
        <begin position="1"/>
        <end position="19"/>
    </location>
</feature>
<feature type="chain" id="PRO_5008103215" evidence="2">
    <location>
        <begin position="20"/>
        <end position="115"/>
    </location>
</feature>
<proteinExistence type="predicted"/>
<keyword evidence="2" id="KW-0732">Signal</keyword>
<reference evidence="3 4" key="1">
    <citation type="submission" date="2016-01" db="EMBL/GenBank/DDBJ databases">
        <title>Biosynthesis of antibiotic leucinostatins and their inhibition on Phytophthora in bio-control Purpureocillium lilacinum.</title>
        <authorList>
            <person name="Wang G."/>
            <person name="Liu Z."/>
            <person name="Lin R."/>
            <person name="Li E."/>
            <person name="Mao Z."/>
            <person name="Ling J."/>
            <person name="Yin W."/>
            <person name="Xie B."/>
        </authorList>
    </citation>
    <scope>NUCLEOTIDE SEQUENCE [LARGE SCALE GENOMIC DNA]</scope>
    <source>
        <strain evidence="3">PLBJ-1</strain>
    </source>
</reference>